<accession>A0A076NFC9</accession>
<dbReference type="OrthoDB" id="9813719at2"/>
<comment type="catalytic activity">
    <reaction evidence="7">
        <text>a 2'-deoxycytidine in DNA + S-adenosyl-L-methionine = a 5-methyl-2'-deoxycytidine in DNA + S-adenosyl-L-homocysteine + H(+)</text>
        <dbReference type="Rhea" id="RHEA:13681"/>
        <dbReference type="Rhea" id="RHEA-COMP:11369"/>
        <dbReference type="Rhea" id="RHEA-COMP:11370"/>
        <dbReference type="ChEBI" id="CHEBI:15378"/>
        <dbReference type="ChEBI" id="CHEBI:57856"/>
        <dbReference type="ChEBI" id="CHEBI:59789"/>
        <dbReference type="ChEBI" id="CHEBI:85452"/>
        <dbReference type="ChEBI" id="CHEBI:85454"/>
        <dbReference type="EC" id="2.1.1.37"/>
    </reaction>
</comment>
<dbReference type="EMBL" id="LT906467">
    <property type="protein sequence ID" value="SNV64166.1"/>
    <property type="molecule type" value="Genomic_DNA"/>
</dbReference>
<dbReference type="STRING" id="156978.CIMIT_03915"/>
<dbReference type="InterPro" id="IPR031303">
    <property type="entry name" value="C5_meth_CS"/>
</dbReference>
<dbReference type="InterPro" id="IPR029063">
    <property type="entry name" value="SAM-dependent_MTases_sf"/>
</dbReference>
<dbReference type="PROSITE" id="PS00095">
    <property type="entry name" value="C5_MTASE_2"/>
    <property type="match status" value="1"/>
</dbReference>
<dbReference type="Proteomes" id="UP000215374">
    <property type="component" value="Chromosome 1"/>
</dbReference>
<reference evidence="9 11" key="2">
    <citation type="submission" date="2017-06" db="EMBL/GenBank/DDBJ databases">
        <authorList>
            <consortium name="Pathogen Informatics"/>
        </authorList>
    </citation>
    <scope>NUCLEOTIDE SEQUENCE [LARGE SCALE GENOMIC DNA]</scope>
    <source>
        <strain evidence="9 11">NCTC13015</strain>
    </source>
</reference>
<organism evidence="8 10">
    <name type="scientific">Corynebacterium imitans</name>
    <dbReference type="NCBI Taxonomy" id="156978"/>
    <lineage>
        <taxon>Bacteria</taxon>
        <taxon>Bacillati</taxon>
        <taxon>Actinomycetota</taxon>
        <taxon>Actinomycetes</taxon>
        <taxon>Mycobacteriales</taxon>
        <taxon>Corynebacteriaceae</taxon>
        <taxon>Corynebacterium</taxon>
    </lineage>
</organism>
<dbReference type="PRINTS" id="PR00105">
    <property type="entry name" value="C5METTRFRASE"/>
</dbReference>
<keyword evidence="1 5" id="KW-0489">Methyltransferase</keyword>
<feature type="active site" evidence="5">
    <location>
        <position position="77"/>
    </location>
</feature>
<dbReference type="EC" id="2.1.1.37" evidence="7"/>
<dbReference type="REBASE" id="216362">
    <property type="entry name" value="M.Cim13015ORF849P"/>
</dbReference>
<evidence type="ECO:0000256" key="6">
    <source>
        <dbReference type="RuleBase" id="RU000416"/>
    </source>
</evidence>
<evidence type="ECO:0000256" key="3">
    <source>
        <dbReference type="ARBA" id="ARBA00022691"/>
    </source>
</evidence>
<dbReference type="PROSITE" id="PS00094">
    <property type="entry name" value="C5_MTASE_1"/>
    <property type="match status" value="1"/>
</dbReference>
<dbReference type="InterPro" id="IPR018117">
    <property type="entry name" value="C5_DNA_meth_AS"/>
</dbReference>
<gene>
    <name evidence="9" type="primary">modC</name>
    <name evidence="8" type="ORF">CIMIT_03915</name>
    <name evidence="9" type="ORF">SAMEA4535761_00849</name>
</gene>
<evidence type="ECO:0000313" key="9">
    <source>
        <dbReference type="EMBL" id="SNV64166.1"/>
    </source>
</evidence>
<dbReference type="Gene3D" id="3.90.120.10">
    <property type="entry name" value="DNA Methylase, subunit A, domain 2"/>
    <property type="match status" value="1"/>
</dbReference>
<dbReference type="PROSITE" id="PS51679">
    <property type="entry name" value="SAM_MT_C5"/>
    <property type="match status" value="1"/>
</dbReference>
<sequence length="340" mass="36838">MKKKLTSVEICAGAGGQALGLEQAGFDHSAVVEIDDHAVATLRANRPEWNVIHQDVLEFDISPYIKDLDLFAGGVPCPPFSIAGKQLGQDDERDLFPRAIELIAEAHPKAVMLENVRGLAQPRFAAYRSQLVNQLADLGYQSHWELITAADYQVPQLRPRFILVALKDEYAEYFAWPEPVGTRTTVGEALEPLMAENGWPGAKAWAMQANAIGPTLVGGSKKHGGPDVGPSRAREAWKKLGVRGTSIAEEPPAADFPTDLQEELPRLTVKMGAVIQGFPAEWKWEGGKTAAWKQVGNAFPPPVAQAIGTRIAAALQKEPLSQLAPATPIIPDLPLLEEIS</sequence>
<comment type="similarity">
    <text evidence="5 6">Belongs to the class I-like SAM-binding methyltransferase superfamily. C5-methyltransferase family.</text>
</comment>
<dbReference type="CDD" id="cd00315">
    <property type="entry name" value="Cyt_C5_DNA_methylase"/>
    <property type="match status" value="1"/>
</dbReference>
<evidence type="ECO:0000256" key="7">
    <source>
        <dbReference type="RuleBase" id="RU000417"/>
    </source>
</evidence>
<evidence type="ECO:0000313" key="8">
    <source>
        <dbReference type="EMBL" id="AIJ33164.1"/>
    </source>
</evidence>
<dbReference type="EMBL" id="CP009211">
    <property type="protein sequence ID" value="AIJ33164.1"/>
    <property type="molecule type" value="Genomic_DNA"/>
</dbReference>
<dbReference type="AlphaFoldDB" id="A0A076NFC9"/>
<evidence type="ECO:0000313" key="11">
    <source>
        <dbReference type="Proteomes" id="UP000215374"/>
    </source>
</evidence>
<protein>
    <recommendedName>
        <fullName evidence="7">Cytosine-specific methyltransferase</fullName>
        <ecNumber evidence="7">2.1.1.37</ecNumber>
    </recommendedName>
</protein>
<dbReference type="GO" id="GO:0009307">
    <property type="term" value="P:DNA restriction-modification system"/>
    <property type="evidence" value="ECO:0007669"/>
    <property type="project" value="UniProtKB-KW"/>
</dbReference>
<dbReference type="SUPFAM" id="SSF53335">
    <property type="entry name" value="S-adenosyl-L-methionine-dependent methyltransferases"/>
    <property type="match status" value="1"/>
</dbReference>
<proteinExistence type="inferred from homology"/>
<evidence type="ECO:0000256" key="2">
    <source>
        <dbReference type="ARBA" id="ARBA00022679"/>
    </source>
</evidence>
<keyword evidence="4" id="KW-0680">Restriction system</keyword>
<dbReference type="Pfam" id="PF00145">
    <property type="entry name" value="DNA_methylase"/>
    <property type="match status" value="1"/>
</dbReference>
<dbReference type="eggNOG" id="COG0270">
    <property type="taxonomic scope" value="Bacteria"/>
</dbReference>
<evidence type="ECO:0000256" key="5">
    <source>
        <dbReference type="PROSITE-ProRule" id="PRU01016"/>
    </source>
</evidence>
<dbReference type="InterPro" id="IPR001525">
    <property type="entry name" value="C5_MeTfrase"/>
</dbReference>
<dbReference type="RefSeq" id="WP_038589404.1">
    <property type="nucleotide sequence ID" value="NZ_CP009211.1"/>
</dbReference>
<dbReference type="HOGENOM" id="CLU_006958_2_0_11"/>
<dbReference type="Proteomes" id="UP000028780">
    <property type="component" value="Chromosome"/>
</dbReference>
<dbReference type="GO" id="GO:0032259">
    <property type="term" value="P:methylation"/>
    <property type="evidence" value="ECO:0007669"/>
    <property type="project" value="UniProtKB-KW"/>
</dbReference>
<dbReference type="InterPro" id="IPR050390">
    <property type="entry name" value="C5-Methyltransferase"/>
</dbReference>
<evidence type="ECO:0000313" key="10">
    <source>
        <dbReference type="Proteomes" id="UP000028780"/>
    </source>
</evidence>
<dbReference type="GO" id="GO:0044027">
    <property type="term" value="P:negative regulation of gene expression via chromosomal CpG island methylation"/>
    <property type="evidence" value="ECO:0007669"/>
    <property type="project" value="TreeGrafter"/>
</dbReference>
<keyword evidence="2 5" id="KW-0808">Transferase</keyword>
<name>A0A076NFC9_9CORY</name>
<keyword evidence="10" id="KW-1185">Reference proteome</keyword>
<dbReference type="NCBIfam" id="TIGR00675">
    <property type="entry name" value="dcm"/>
    <property type="match status" value="1"/>
</dbReference>
<reference evidence="8 10" key="1">
    <citation type="submission" date="2014-08" db="EMBL/GenBank/DDBJ databases">
        <title>Complete genome sequence of Corynebacterium imitans DSM 44264, isolated from a five-month-old boy with suspected pharyngeal diphtheria.</title>
        <authorList>
            <person name="Mollmann S."/>
            <person name="Albersmeier A."/>
            <person name="Ruckert C."/>
            <person name="Tauch A."/>
        </authorList>
    </citation>
    <scope>NUCLEOTIDE SEQUENCE [LARGE SCALE GENOMIC DNA]</scope>
    <source>
        <strain evidence="8 10">DSM 44264</strain>
    </source>
</reference>
<dbReference type="REBASE" id="91259">
    <property type="entry name" value="M.Cim44264ORF3915P"/>
</dbReference>
<dbReference type="Gene3D" id="3.40.50.150">
    <property type="entry name" value="Vaccinia Virus protein VP39"/>
    <property type="match status" value="1"/>
</dbReference>
<dbReference type="GO" id="GO:0003886">
    <property type="term" value="F:DNA (cytosine-5-)-methyltransferase activity"/>
    <property type="evidence" value="ECO:0007669"/>
    <property type="project" value="UniProtKB-EC"/>
</dbReference>
<evidence type="ECO:0000256" key="4">
    <source>
        <dbReference type="ARBA" id="ARBA00022747"/>
    </source>
</evidence>
<keyword evidence="3 5" id="KW-0949">S-adenosyl-L-methionine</keyword>
<dbReference type="PANTHER" id="PTHR10629">
    <property type="entry name" value="CYTOSINE-SPECIFIC METHYLTRANSFERASE"/>
    <property type="match status" value="1"/>
</dbReference>
<dbReference type="PANTHER" id="PTHR10629:SF52">
    <property type="entry name" value="DNA (CYTOSINE-5)-METHYLTRANSFERASE 1"/>
    <property type="match status" value="1"/>
</dbReference>
<evidence type="ECO:0000256" key="1">
    <source>
        <dbReference type="ARBA" id="ARBA00022603"/>
    </source>
</evidence>
<dbReference type="KEGG" id="cii:CIMIT_03915"/>
<dbReference type="GO" id="GO:0003677">
    <property type="term" value="F:DNA binding"/>
    <property type="evidence" value="ECO:0007669"/>
    <property type="project" value="TreeGrafter"/>
</dbReference>